<comment type="caution">
    <text evidence="2">The sequence shown here is derived from an EMBL/GenBank/DDBJ whole genome shotgun (WGS) entry which is preliminary data.</text>
</comment>
<feature type="domain" description="AB hydrolase-1" evidence="1">
    <location>
        <begin position="26"/>
        <end position="268"/>
    </location>
</feature>
<dbReference type="PRINTS" id="PR00111">
    <property type="entry name" value="ABHYDROLASE"/>
</dbReference>
<dbReference type="SUPFAM" id="SSF53474">
    <property type="entry name" value="alpha/beta-Hydrolases"/>
    <property type="match status" value="1"/>
</dbReference>
<accession>A0ABP4VAV1</accession>
<dbReference type="PANTHER" id="PTHR43433">
    <property type="entry name" value="HYDROLASE, ALPHA/BETA FOLD FAMILY PROTEIN"/>
    <property type="match status" value="1"/>
</dbReference>
<dbReference type="EMBL" id="BAAANF010000037">
    <property type="protein sequence ID" value="GAA1721210.1"/>
    <property type="molecule type" value="Genomic_DNA"/>
</dbReference>
<dbReference type="Pfam" id="PF00561">
    <property type="entry name" value="Abhydrolase_1"/>
    <property type="match status" value="1"/>
</dbReference>
<dbReference type="InterPro" id="IPR029058">
    <property type="entry name" value="AB_hydrolase_fold"/>
</dbReference>
<dbReference type="RefSeq" id="WP_344165670.1">
    <property type="nucleotide sequence ID" value="NZ_BAAANF010000037.1"/>
</dbReference>
<evidence type="ECO:0000259" key="1">
    <source>
        <dbReference type="Pfam" id="PF00561"/>
    </source>
</evidence>
<sequence length="293" mass="31643">MSTTERFVNVNDVELCVQTFGDPADPAILLLHGAGHSLLAWDEEFIGRLVAGGRYVIRFDSRDAGRSTSYPVGAPTYGLQDLAADAAALLVELGIPAAHVVGMSQGSGVAQLLALDHADRVTSLTLASGTPGGPGHWYDDLPGMSEEIQKLFADEPAQPDWTDRAAVIEYLVEAERPFSPRFDEDRMRTWSAQVADRTVNIAAQLTNPFLISAGDPWRERLAELRVPTLVFHGADDPMFPIGHGQALAAEIPGAAFVPLEHTGHEVFPRHTWDSVVPAILGHTGSEDREGPVR</sequence>
<organism evidence="2 3">
    <name type="scientific">Kribbella yunnanensis</name>
    <dbReference type="NCBI Taxonomy" id="190194"/>
    <lineage>
        <taxon>Bacteria</taxon>
        <taxon>Bacillati</taxon>
        <taxon>Actinomycetota</taxon>
        <taxon>Actinomycetes</taxon>
        <taxon>Propionibacteriales</taxon>
        <taxon>Kribbellaceae</taxon>
        <taxon>Kribbella</taxon>
    </lineage>
</organism>
<dbReference type="InterPro" id="IPR050471">
    <property type="entry name" value="AB_hydrolase"/>
</dbReference>
<gene>
    <name evidence="2" type="ORF">GCM10009745_82800</name>
</gene>
<proteinExistence type="predicted"/>
<dbReference type="Gene3D" id="3.40.50.1820">
    <property type="entry name" value="alpha/beta hydrolase"/>
    <property type="match status" value="1"/>
</dbReference>
<evidence type="ECO:0000313" key="3">
    <source>
        <dbReference type="Proteomes" id="UP001500280"/>
    </source>
</evidence>
<evidence type="ECO:0000313" key="2">
    <source>
        <dbReference type="EMBL" id="GAA1721210.1"/>
    </source>
</evidence>
<dbReference type="InterPro" id="IPR000073">
    <property type="entry name" value="AB_hydrolase_1"/>
</dbReference>
<reference evidence="3" key="1">
    <citation type="journal article" date="2019" name="Int. J. Syst. Evol. Microbiol.">
        <title>The Global Catalogue of Microorganisms (GCM) 10K type strain sequencing project: providing services to taxonomists for standard genome sequencing and annotation.</title>
        <authorList>
            <consortium name="The Broad Institute Genomics Platform"/>
            <consortium name="The Broad Institute Genome Sequencing Center for Infectious Disease"/>
            <person name="Wu L."/>
            <person name="Ma J."/>
        </authorList>
    </citation>
    <scope>NUCLEOTIDE SEQUENCE [LARGE SCALE GENOMIC DNA]</scope>
    <source>
        <strain evidence="3">JCM 14307</strain>
    </source>
</reference>
<name>A0ABP4VAV1_9ACTN</name>
<dbReference type="Proteomes" id="UP001500280">
    <property type="component" value="Unassembled WGS sequence"/>
</dbReference>
<dbReference type="PANTHER" id="PTHR43433:SF5">
    <property type="entry name" value="AB HYDROLASE-1 DOMAIN-CONTAINING PROTEIN"/>
    <property type="match status" value="1"/>
</dbReference>
<protein>
    <recommendedName>
        <fullName evidence="1">AB hydrolase-1 domain-containing protein</fullName>
    </recommendedName>
</protein>
<keyword evidence="3" id="KW-1185">Reference proteome</keyword>